<organism evidence="2 3">
    <name type="scientific">Gymnopus androsaceus JB14</name>
    <dbReference type="NCBI Taxonomy" id="1447944"/>
    <lineage>
        <taxon>Eukaryota</taxon>
        <taxon>Fungi</taxon>
        <taxon>Dikarya</taxon>
        <taxon>Basidiomycota</taxon>
        <taxon>Agaricomycotina</taxon>
        <taxon>Agaricomycetes</taxon>
        <taxon>Agaricomycetidae</taxon>
        <taxon>Agaricales</taxon>
        <taxon>Marasmiineae</taxon>
        <taxon>Omphalotaceae</taxon>
        <taxon>Gymnopus</taxon>
    </lineage>
</organism>
<sequence>MDDLSALLLIFASTVIGLCALSVWNGEKIWLIPYSRDYAPSPTRTAQHPNEEENSEWDIKANFSLIKLRSLSAFHFF</sequence>
<dbReference type="EMBL" id="ML769506">
    <property type="protein sequence ID" value="KAE9396918.1"/>
    <property type="molecule type" value="Genomic_DNA"/>
</dbReference>
<keyword evidence="3" id="KW-1185">Reference proteome</keyword>
<feature type="transmembrane region" description="Helical" evidence="1">
    <location>
        <begin position="6"/>
        <end position="26"/>
    </location>
</feature>
<protein>
    <submittedName>
        <fullName evidence="2">Uncharacterized protein</fullName>
    </submittedName>
</protein>
<keyword evidence="1" id="KW-0812">Transmembrane</keyword>
<dbReference type="Proteomes" id="UP000799118">
    <property type="component" value="Unassembled WGS sequence"/>
</dbReference>
<accession>A0A6A4HH82</accession>
<evidence type="ECO:0000256" key="1">
    <source>
        <dbReference type="SAM" id="Phobius"/>
    </source>
</evidence>
<keyword evidence="1" id="KW-1133">Transmembrane helix</keyword>
<name>A0A6A4HH82_9AGAR</name>
<evidence type="ECO:0000313" key="3">
    <source>
        <dbReference type="Proteomes" id="UP000799118"/>
    </source>
</evidence>
<proteinExistence type="predicted"/>
<evidence type="ECO:0000313" key="2">
    <source>
        <dbReference type="EMBL" id="KAE9396918.1"/>
    </source>
</evidence>
<gene>
    <name evidence="2" type="ORF">BT96DRAFT_93309</name>
</gene>
<keyword evidence="1" id="KW-0472">Membrane</keyword>
<dbReference type="AlphaFoldDB" id="A0A6A4HH82"/>
<reference evidence="2" key="1">
    <citation type="journal article" date="2019" name="Environ. Microbiol.">
        <title>Fungal ecological strategies reflected in gene transcription - a case study of two litter decomposers.</title>
        <authorList>
            <person name="Barbi F."/>
            <person name="Kohler A."/>
            <person name="Barry K."/>
            <person name="Baskaran P."/>
            <person name="Daum C."/>
            <person name="Fauchery L."/>
            <person name="Ihrmark K."/>
            <person name="Kuo A."/>
            <person name="LaButti K."/>
            <person name="Lipzen A."/>
            <person name="Morin E."/>
            <person name="Grigoriev I.V."/>
            <person name="Henrissat B."/>
            <person name="Lindahl B."/>
            <person name="Martin F."/>
        </authorList>
    </citation>
    <scope>NUCLEOTIDE SEQUENCE</scope>
    <source>
        <strain evidence="2">JB14</strain>
    </source>
</reference>